<dbReference type="InterPro" id="IPR029063">
    <property type="entry name" value="SAM-dependent_MTases_sf"/>
</dbReference>
<sequence>MTEEKAASPAPEAATKAQSPPPAADSSPTPEPAQPEPAHIQADDEEPDETDVDSSWGEDAVSSTASISSSILDYRKENGRTYHAYRDGKYLIPNDEQENERLDFQHHLWYLTLDGRLGFAPPAHPEAKFAGRVLDVGTGTGIWAIDFGDEHPDAHVIGVDLSPIQPSFTPPNVHFQIDDLEDEWTFSQPFDYIHVRAMSGSIKNWSAFLERCIEYEPTQNLSQLLLTCENRNLKPGGWLEVQEPGRPIADDDTFPPDCALAKATALFAEGLAAAGSPLLDVFTLKDLFNGAGFVSYDEKRAYWPSNPWPKDKKLKEIAMWSNTNLSAGVEGFLMAVATRFLGWSLPEVTVLSAQARADLNDRRIHAYWPVISAFAQKPE</sequence>
<name>A0ABR0HNR3_9PEZI</name>
<gene>
    <name evidence="3" type="ORF">QC763_204300</name>
</gene>
<feature type="compositionally biased region" description="Pro residues" evidence="2">
    <location>
        <begin position="19"/>
        <end position="35"/>
    </location>
</feature>
<dbReference type="RefSeq" id="XP_062768255.1">
    <property type="nucleotide sequence ID" value="XM_062909468.1"/>
</dbReference>
<comment type="similarity">
    <text evidence="1">Belongs to the methyltransferase superfamily. LaeA methyltransferase family.</text>
</comment>
<dbReference type="PANTHER" id="PTHR43591:SF24">
    <property type="entry name" value="2-METHOXY-6-POLYPRENYL-1,4-BENZOQUINOL METHYLASE, MITOCHONDRIAL"/>
    <property type="match status" value="1"/>
</dbReference>
<proteinExistence type="inferred from homology"/>
<dbReference type="Proteomes" id="UP001326199">
    <property type="component" value="Unassembled WGS sequence"/>
</dbReference>
<evidence type="ECO:0000256" key="1">
    <source>
        <dbReference type="ARBA" id="ARBA00038158"/>
    </source>
</evidence>
<protein>
    <recommendedName>
        <fullName evidence="5">Methyltransferase</fullName>
    </recommendedName>
</protein>
<feature type="region of interest" description="Disordered" evidence="2">
    <location>
        <begin position="1"/>
        <end position="62"/>
    </location>
</feature>
<evidence type="ECO:0008006" key="5">
    <source>
        <dbReference type="Google" id="ProtNLM"/>
    </source>
</evidence>
<keyword evidence="4" id="KW-1185">Reference proteome</keyword>
<evidence type="ECO:0000313" key="3">
    <source>
        <dbReference type="EMBL" id="KAK4669585.1"/>
    </source>
</evidence>
<dbReference type="CDD" id="cd02440">
    <property type="entry name" value="AdoMet_MTases"/>
    <property type="match status" value="1"/>
</dbReference>
<dbReference type="GeneID" id="87929811"/>
<accession>A0ABR0HNR3</accession>
<dbReference type="EMBL" id="JAFFHB010000002">
    <property type="protein sequence ID" value="KAK4669585.1"/>
    <property type="molecule type" value="Genomic_DNA"/>
</dbReference>
<dbReference type="SUPFAM" id="SSF53335">
    <property type="entry name" value="S-adenosyl-L-methionine-dependent methyltransferases"/>
    <property type="match status" value="1"/>
</dbReference>
<comment type="caution">
    <text evidence="3">The sequence shown here is derived from an EMBL/GenBank/DDBJ whole genome shotgun (WGS) entry which is preliminary data.</text>
</comment>
<reference evidence="3 4" key="1">
    <citation type="journal article" date="2023" name="bioRxiv">
        <title>High-quality genome assemblies of four members of thePodospora anserinaspecies complex.</title>
        <authorList>
            <person name="Ament-Velasquez S.L."/>
            <person name="Vogan A.A."/>
            <person name="Wallerman O."/>
            <person name="Hartmann F."/>
            <person name="Gautier V."/>
            <person name="Silar P."/>
            <person name="Giraud T."/>
            <person name="Johannesson H."/>
        </authorList>
    </citation>
    <scope>NUCLEOTIDE SEQUENCE [LARGE SCALE GENOMIC DNA]</scope>
    <source>
        <strain evidence="3 4">CBS 411.78</strain>
    </source>
</reference>
<feature type="compositionally biased region" description="Low complexity" evidence="2">
    <location>
        <begin position="7"/>
        <end position="17"/>
    </location>
</feature>
<dbReference type="PANTHER" id="PTHR43591">
    <property type="entry name" value="METHYLTRANSFERASE"/>
    <property type="match status" value="1"/>
</dbReference>
<dbReference type="Gene3D" id="3.40.50.150">
    <property type="entry name" value="Vaccinia Virus protein VP39"/>
    <property type="match status" value="1"/>
</dbReference>
<feature type="compositionally biased region" description="Acidic residues" evidence="2">
    <location>
        <begin position="43"/>
        <end position="52"/>
    </location>
</feature>
<evidence type="ECO:0000313" key="4">
    <source>
        <dbReference type="Proteomes" id="UP001326199"/>
    </source>
</evidence>
<dbReference type="Pfam" id="PF13489">
    <property type="entry name" value="Methyltransf_23"/>
    <property type="match status" value="1"/>
</dbReference>
<evidence type="ECO:0000256" key="2">
    <source>
        <dbReference type="SAM" id="MobiDB-lite"/>
    </source>
</evidence>
<organism evidence="3 4">
    <name type="scientific">Podospora pseudopauciseta</name>
    <dbReference type="NCBI Taxonomy" id="2093780"/>
    <lineage>
        <taxon>Eukaryota</taxon>
        <taxon>Fungi</taxon>
        <taxon>Dikarya</taxon>
        <taxon>Ascomycota</taxon>
        <taxon>Pezizomycotina</taxon>
        <taxon>Sordariomycetes</taxon>
        <taxon>Sordariomycetidae</taxon>
        <taxon>Sordariales</taxon>
        <taxon>Podosporaceae</taxon>
        <taxon>Podospora</taxon>
    </lineage>
</organism>